<reference evidence="2 3" key="1">
    <citation type="submission" date="2014-02" db="EMBL/GenBank/DDBJ databases">
        <title>Single nucleus genome sequencing reveals high similarity among nuclei of an endomycorrhizal fungus.</title>
        <authorList>
            <person name="Lin K."/>
            <person name="Geurts R."/>
            <person name="Zhang Z."/>
            <person name="Limpens E."/>
            <person name="Saunders D.G."/>
            <person name="Mu D."/>
            <person name="Pang E."/>
            <person name="Cao H."/>
            <person name="Cha H."/>
            <person name="Lin T."/>
            <person name="Zhou Q."/>
            <person name="Shang Y."/>
            <person name="Li Y."/>
            <person name="Ivanov S."/>
            <person name="Sharma T."/>
            <person name="Velzen R.V."/>
            <person name="Ruijter N.D."/>
            <person name="Aanen D.K."/>
            <person name="Win J."/>
            <person name="Kamoun S."/>
            <person name="Bisseling T."/>
            <person name="Huang S."/>
        </authorList>
    </citation>
    <scope>NUCLEOTIDE SEQUENCE [LARGE SCALE GENOMIC DNA]</scope>
    <source>
        <strain evidence="3">DAOM197198w</strain>
    </source>
</reference>
<evidence type="ECO:0000313" key="2">
    <source>
        <dbReference type="EMBL" id="EXX61141.1"/>
    </source>
</evidence>
<gene>
    <name evidence="2" type="ORF">RirG_173820</name>
</gene>
<comment type="caution">
    <text evidence="2">The sequence shown here is derived from an EMBL/GenBank/DDBJ whole genome shotgun (WGS) entry which is preliminary data.</text>
</comment>
<organism evidence="2 3">
    <name type="scientific">Rhizophagus irregularis (strain DAOM 197198w)</name>
    <name type="common">Glomus intraradices</name>
    <dbReference type="NCBI Taxonomy" id="1432141"/>
    <lineage>
        <taxon>Eukaryota</taxon>
        <taxon>Fungi</taxon>
        <taxon>Fungi incertae sedis</taxon>
        <taxon>Mucoromycota</taxon>
        <taxon>Glomeromycotina</taxon>
        <taxon>Glomeromycetes</taxon>
        <taxon>Glomerales</taxon>
        <taxon>Glomeraceae</taxon>
        <taxon>Rhizophagus</taxon>
    </lineage>
</organism>
<keyword evidence="1" id="KW-0175">Coiled coil</keyword>
<sequence>MEYFHHIAAGNWKVDDALDHYHAIYKESNKCRLYDRMIKDLRLFAEGKVEYTSEEKTNKAKEVILNWKDWAQESKAEIKEKKKIVEIRNAITKIKLAEKEIELAERDLRIRKASAMVCKLRLINKKLQKKANTKSHSSHVELVEKRIALWERKLKLSKGRAEVEAIELENMKLRRELLGNNNCT</sequence>
<protein>
    <submittedName>
        <fullName evidence="2">Uncharacterized protein</fullName>
    </submittedName>
</protein>
<keyword evidence="3" id="KW-1185">Reference proteome</keyword>
<accession>A0A015KN34</accession>
<dbReference type="HOGENOM" id="CLU_1468972_0_0_1"/>
<name>A0A015KN34_RHIIW</name>
<dbReference type="EMBL" id="JEMT01025803">
    <property type="protein sequence ID" value="EXX61141.1"/>
    <property type="molecule type" value="Genomic_DNA"/>
</dbReference>
<feature type="coiled-coil region" evidence="1">
    <location>
        <begin position="87"/>
        <end position="114"/>
    </location>
</feature>
<evidence type="ECO:0000256" key="1">
    <source>
        <dbReference type="SAM" id="Coils"/>
    </source>
</evidence>
<dbReference type="Proteomes" id="UP000022910">
    <property type="component" value="Unassembled WGS sequence"/>
</dbReference>
<dbReference type="AlphaFoldDB" id="A0A015KN34"/>
<evidence type="ECO:0000313" key="3">
    <source>
        <dbReference type="Proteomes" id="UP000022910"/>
    </source>
</evidence>
<proteinExistence type="predicted"/>